<dbReference type="InterPro" id="IPR032466">
    <property type="entry name" value="Metal_Hydrolase"/>
</dbReference>
<dbReference type="Pfam" id="PF07969">
    <property type="entry name" value="Amidohydro_3"/>
    <property type="match status" value="1"/>
</dbReference>
<comment type="caution">
    <text evidence="2">The sequence shown here is derived from an EMBL/GenBank/DDBJ whole genome shotgun (WGS) entry which is preliminary data.</text>
</comment>
<dbReference type="EMBL" id="JAEUAX010000001">
    <property type="protein sequence ID" value="MBW9108494.1"/>
    <property type="molecule type" value="Genomic_DNA"/>
</dbReference>
<dbReference type="InterPro" id="IPR011059">
    <property type="entry name" value="Metal-dep_hydrolase_composite"/>
</dbReference>
<dbReference type="InterPro" id="IPR013108">
    <property type="entry name" value="Amidohydro_3"/>
</dbReference>
<dbReference type="Gene3D" id="3.20.20.140">
    <property type="entry name" value="Metal-dependent hydrolases"/>
    <property type="match status" value="1"/>
</dbReference>
<evidence type="ECO:0000259" key="1">
    <source>
        <dbReference type="Pfam" id="PF07969"/>
    </source>
</evidence>
<feature type="domain" description="Amidohydrolase 3" evidence="1">
    <location>
        <begin position="105"/>
        <end position="416"/>
    </location>
</feature>
<protein>
    <submittedName>
        <fullName evidence="2">Amidohydrolase family protein</fullName>
    </submittedName>
</protein>
<dbReference type="Proteomes" id="UP000777440">
    <property type="component" value="Unassembled WGS sequence"/>
</dbReference>
<keyword evidence="3" id="KW-1185">Reference proteome</keyword>
<dbReference type="Gene3D" id="2.30.40.10">
    <property type="entry name" value="Urease, subunit C, domain 1"/>
    <property type="match status" value="1"/>
</dbReference>
<proteinExistence type="predicted"/>
<dbReference type="SUPFAM" id="SSF51338">
    <property type="entry name" value="Composite domain of metallo-dependent hydrolases"/>
    <property type="match status" value="1"/>
</dbReference>
<dbReference type="SUPFAM" id="SSF51556">
    <property type="entry name" value="Metallo-dependent hydrolases"/>
    <property type="match status" value="1"/>
</dbReference>
<reference evidence="2 3" key="1">
    <citation type="journal article" date="2021" name="MBio">
        <title>Poor Competitiveness of Bradyrhizobium in Pigeon Pea Root Colonization in Indian Soils.</title>
        <authorList>
            <person name="Chalasani D."/>
            <person name="Basu A."/>
            <person name="Pullabhotla S.V.S.R.N."/>
            <person name="Jorrin B."/>
            <person name="Neal A.L."/>
            <person name="Poole P.S."/>
            <person name="Podile A.R."/>
            <person name="Tkacz A."/>
        </authorList>
    </citation>
    <scope>NUCLEOTIDE SEQUENCE [LARGE SCALE GENOMIC DNA]</scope>
    <source>
        <strain evidence="2 3">HU12</strain>
    </source>
</reference>
<dbReference type="InterPro" id="IPR052349">
    <property type="entry name" value="Metallo-hydrolase_Enzymes"/>
</dbReference>
<name>A0ABS7HVT0_9MICO</name>
<dbReference type="CDD" id="cd01293">
    <property type="entry name" value="Bact_CD"/>
    <property type="match status" value="1"/>
</dbReference>
<evidence type="ECO:0000313" key="3">
    <source>
        <dbReference type="Proteomes" id="UP000777440"/>
    </source>
</evidence>
<sequence>MTRIGDLAAASDSLVLTDAAAPGGGGRIDLRIAGGRIAGVSPAGTTPHPPDATVVPLDGRVVAPAFVEPHLHLDKALLGTPAEGGDLRAAIAYTAQRKRGFTYADVQARAERVLTAALRAGTTAIRAQTEVDPAVGLLSIQVMQVLAERHRSWLDLQIAVFPQEGILSRPGTLALMREALALPGTIVGGCPYTEADATAARAHVDQVLDLAVEFGTFADLHLDLADDTSDERFALAPYVARATRERGLAGRVAIGHVTSLAAIEVGERARVLDELASAGVSVVVLPATDLYLMGRSDASNARRGVVPVSDLWAHGVRTALSSNNLRNAFTPTGRADPLDIALLAGRVSFASSREDFLRLHRAVTTDAAAVLGSDRARGLAPGAPADLVVFDSTDPDAVVLDQPTRLLVLADGRPAYSSALEETFHRVVPLPA</sequence>
<dbReference type="RefSeq" id="WP_220338587.1">
    <property type="nucleotide sequence ID" value="NZ_JAEUAX010000001.1"/>
</dbReference>
<dbReference type="PANTHER" id="PTHR32027">
    <property type="entry name" value="CYTOSINE DEAMINASE"/>
    <property type="match status" value="1"/>
</dbReference>
<gene>
    <name evidence="2" type="ORF">JNB61_01775</name>
</gene>
<organism evidence="2 3">
    <name type="scientific">Microbacterium ureisolvens</name>
    <dbReference type="NCBI Taxonomy" id="2781186"/>
    <lineage>
        <taxon>Bacteria</taxon>
        <taxon>Bacillati</taxon>
        <taxon>Actinomycetota</taxon>
        <taxon>Actinomycetes</taxon>
        <taxon>Micrococcales</taxon>
        <taxon>Microbacteriaceae</taxon>
        <taxon>Microbacterium</taxon>
    </lineage>
</organism>
<accession>A0ABS7HVT0</accession>
<dbReference type="PANTHER" id="PTHR32027:SF0">
    <property type="entry name" value="CYTOSINE DEAMINASE"/>
    <property type="match status" value="1"/>
</dbReference>
<evidence type="ECO:0000313" key="2">
    <source>
        <dbReference type="EMBL" id="MBW9108494.1"/>
    </source>
</evidence>